<accession>C7JD25</accession>
<reference evidence="1 2" key="1">
    <citation type="journal article" date="2009" name="Nucleic Acids Res.">
        <title>Whole-genome analyses reveal genetic instability of Acetobacter pasteurianus.</title>
        <authorList>
            <person name="Azuma Y."/>
            <person name="Hosoyama A."/>
            <person name="Matsutani M."/>
            <person name="Furuya N."/>
            <person name="Horikawa H."/>
            <person name="Harada T."/>
            <person name="Hirakawa H."/>
            <person name="Kuhara S."/>
            <person name="Matsushita K."/>
            <person name="Fujita N."/>
            <person name="Shirai M."/>
        </authorList>
    </citation>
    <scope>NUCLEOTIDE SEQUENCE [LARGE SCALE GENOMIC DNA]</scope>
    <source>
        <strain evidence="2">NBRC 105184 / IFO 3283-01</strain>
    </source>
</reference>
<gene>
    <name evidence="1" type="ordered locus">APA01_04770</name>
</gene>
<sequence length="101" mass="12194">MFQYAFEHGWRQDNPVKDIKMLKYRKNPFPTWSEKDIRIFENFWPIGSRARLTLALFLYTGQRRSDVIRMGPARHQKFRPLPAITRSQKWSVTPEKPIRNC</sequence>
<organism evidence="1 2">
    <name type="scientific">Acetobacter pasteurianus (strain NBRC 105184 / IFO 3283-01)</name>
    <dbReference type="NCBI Taxonomy" id="634452"/>
    <lineage>
        <taxon>Bacteria</taxon>
        <taxon>Pseudomonadati</taxon>
        <taxon>Pseudomonadota</taxon>
        <taxon>Alphaproteobacteria</taxon>
        <taxon>Acetobacterales</taxon>
        <taxon>Acetobacteraceae</taxon>
        <taxon>Acetobacter</taxon>
    </lineage>
</organism>
<dbReference type="BioCyc" id="APAS634452:APA01_RS02390-MONOMER"/>
<protein>
    <submittedName>
        <fullName evidence="1">Phage integrase (Truncated middle)</fullName>
    </submittedName>
</protein>
<dbReference type="RefSeq" id="WP_012812496.1">
    <property type="nucleotide sequence ID" value="NC_013209.1"/>
</dbReference>
<dbReference type="EMBL" id="AP011121">
    <property type="protein sequence ID" value="BAH98628.1"/>
    <property type="molecule type" value="Genomic_DNA"/>
</dbReference>
<dbReference type="KEGG" id="apt:APA01_04770"/>
<dbReference type="InterPro" id="IPR011010">
    <property type="entry name" value="DNA_brk_join_enz"/>
</dbReference>
<name>C7JD25_ACEP3</name>
<dbReference type="Proteomes" id="UP000000948">
    <property type="component" value="Chromosome"/>
</dbReference>
<evidence type="ECO:0000313" key="2">
    <source>
        <dbReference type="Proteomes" id="UP000000948"/>
    </source>
</evidence>
<dbReference type="SUPFAM" id="SSF56349">
    <property type="entry name" value="DNA breaking-rejoining enzymes"/>
    <property type="match status" value="1"/>
</dbReference>
<dbReference type="HOGENOM" id="CLU_2285214_0_0_5"/>
<dbReference type="AlphaFoldDB" id="C7JD25"/>
<proteinExistence type="predicted"/>
<dbReference type="GO" id="GO:0003677">
    <property type="term" value="F:DNA binding"/>
    <property type="evidence" value="ECO:0007669"/>
    <property type="project" value="InterPro"/>
</dbReference>
<dbReference type="STRING" id="634452.APA01_04770"/>
<dbReference type="eggNOG" id="COG4974">
    <property type="taxonomic scope" value="Bacteria"/>
</dbReference>
<evidence type="ECO:0000313" key="1">
    <source>
        <dbReference type="EMBL" id="BAH98628.1"/>
    </source>
</evidence>
<dbReference type="PATRIC" id="fig|634452.3.peg.497"/>